<reference evidence="2 3" key="1">
    <citation type="submission" date="2023-07" db="EMBL/GenBank/DDBJ databases">
        <title>Sequencing the genomes of 1000 actinobacteria strains.</title>
        <authorList>
            <person name="Klenk H.-P."/>
        </authorList>
    </citation>
    <scope>NUCLEOTIDE SEQUENCE [LARGE SCALE GENOMIC DNA]</scope>
    <source>
        <strain evidence="2 3">DSM 44709</strain>
    </source>
</reference>
<proteinExistence type="predicted"/>
<dbReference type="AlphaFoldDB" id="A0AAE3VWB3"/>
<feature type="region of interest" description="Disordered" evidence="1">
    <location>
        <begin position="1"/>
        <end position="65"/>
    </location>
</feature>
<evidence type="ECO:0000313" key="2">
    <source>
        <dbReference type="EMBL" id="MDQ0364865.1"/>
    </source>
</evidence>
<comment type="caution">
    <text evidence="2">The sequence shown here is derived from an EMBL/GenBank/DDBJ whole genome shotgun (WGS) entry which is preliminary data.</text>
</comment>
<protein>
    <submittedName>
        <fullName evidence="2">Uncharacterized protein</fullName>
    </submittedName>
</protein>
<sequence>MSSATGVRNSEVTTVHSVSSAPVSGRASVRRLIAPARNQPRISPAGAPAIVPAATPGGSVPRTRR</sequence>
<dbReference type="Proteomes" id="UP001240236">
    <property type="component" value="Unassembled WGS sequence"/>
</dbReference>
<organism evidence="2 3">
    <name type="scientific">Catenuloplanes indicus</name>
    <dbReference type="NCBI Taxonomy" id="137267"/>
    <lineage>
        <taxon>Bacteria</taxon>
        <taxon>Bacillati</taxon>
        <taxon>Actinomycetota</taxon>
        <taxon>Actinomycetes</taxon>
        <taxon>Micromonosporales</taxon>
        <taxon>Micromonosporaceae</taxon>
        <taxon>Catenuloplanes</taxon>
    </lineage>
</organism>
<evidence type="ECO:0000313" key="3">
    <source>
        <dbReference type="Proteomes" id="UP001240236"/>
    </source>
</evidence>
<gene>
    <name evidence="2" type="ORF">J2S42_001534</name>
</gene>
<evidence type="ECO:0000256" key="1">
    <source>
        <dbReference type="SAM" id="MobiDB-lite"/>
    </source>
</evidence>
<dbReference type="RefSeq" id="WP_307236682.1">
    <property type="nucleotide sequence ID" value="NZ_JAUSUZ010000001.1"/>
</dbReference>
<accession>A0AAE3VWB3</accession>
<name>A0AAE3VWB3_9ACTN</name>
<dbReference type="EMBL" id="JAUSUZ010000001">
    <property type="protein sequence ID" value="MDQ0364865.1"/>
    <property type="molecule type" value="Genomic_DNA"/>
</dbReference>
<feature type="compositionally biased region" description="Polar residues" evidence="1">
    <location>
        <begin position="1"/>
        <end position="22"/>
    </location>
</feature>
<keyword evidence="3" id="KW-1185">Reference proteome</keyword>